<organism evidence="1 2">
    <name type="scientific">Thermomonas brevis</name>
    <dbReference type="NCBI Taxonomy" id="215691"/>
    <lineage>
        <taxon>Bacteria</taxon>
        <taxon>Pseudomonadati</taxon>
        <taxon>Pseudomonadota</taxon>
        <taxon>Gammaproteobacteria</taxon>
        <taxon>Lysobacterales</taxon>
        <taxon>Lysobacteraceae</taxon>
        <taxon>Thermomonas</taxon>
    </lineage>
</organism>
<dbReference type="Gene3D" id="3.40.50.300">
    <property type="entry name" value="P-loop containing nucleotide triphosphate hydrolases"/>
    <property type="match status" value="1"/>
</dbReference>
<gene>
    <name evidence="1" type="ORF">H9L17_10105</name>
</gene>
<evidence type="ECO:0000313" key="1">
    <source>
        <dbReference type="EMBL" id="QNN45570.1"/>
    </source>
</evidence>
<dbReference type="PANTHER" id="PTHR39206:SF1">
    <property type="entry name" value="SLL8004 PROTEIN"/>
    <property type="match status" value="1"/>
</dbReference>
<keyword evidence="2" id="KW-1185">Reference proteome</keyword>
<evidence type="ECO:0008006" key="3">
    <source>
        <dbReference type="Google" id="ProtNLM"/>
    </source>
</evidence>
<dbReference type="PANTHER" id="PTHR39206">
    <property type="entry name" value="SLL8004 PROTEIN"/>
    <property type="match status" value="1"/>
</dbReference>
<dbReference type="RefSeq" id="WP_187569338.1">
    <property type="nucleotide sequence ID" value="NZ_CP060711.1"/>
</dbReference>
<reference evidence="1 2" key="1">
    <citation type="submission" date="2020-08" db="EMBL/GenBank/DDBJ databases">
        <title>Genome sequence of Thermomonas brevis KACC 16975T.</title>
        <authorList>
            <person name="Hyun D.-W."/>
            <person name="Bae J.-W."/>
        </authorList>
    </citation>
    <scope>NUCLEOTIDE SEQUENCE [LARGE SCALE GENOMIC DNA]</scope>
    <source>
        <strain evidence="1 2">KACC 16975</strain>
    </source>
</reference>
<dbReference type="KEGG" id="tbv:H9L17_10105"/>
<proteinExistence type="predicted"/>
<name>A0A7G9QQE5_9GAMM</name>
<dbReference type="Proteomes" id="UP000515977">
    <property type="component" value="Chromosome"/>
</dbReference>
<evidence type="ECO:0000313" key="2">
    <source>
        <dbReference type="Proteomes" id="UP000515977"/>
    </source>
</evidence>
<protein>
    <recommendedName>
        <fullName evidence="3">UDP-N-acetylglucosamine kinase</fullName>
    </recommendedName>
</protein>
<sequence length="210" mass="22978">MPAERPILYVLAGVNGAGKSSIGGAALRRAGLDWFNPDAFTRELIDATGSPLPDANAAAWQEGLRRLDAAIADGTDHAFETTLGGHTIAARLREASATHDVLMWFCGLDSPERHLARVRLRVSRGGHDIPEAKIRERYVASIANLVALLPHLAQLQVYDNSRDVEPGTPVPNPRLLLQMERGRIAWPRDVQALRDMPDWAKPVLETALSM</sequence>
<accession>A0A7G9QQE5</accession>
<dbReference type="AlphaFoldDB" id="A0A7G9QQE5"/>
<dbReference type="SUPFAM" id="SSF52540">
    <property type="entry name" value="P-loop containing nucleoside triphosphate hydrolases"/>
    <property type="match status" value="1"/>
</dbReference>
<dbReference type="EMBL" id="CP060711">
    <property type="protein sequence ID" value="QNN45570.1"/>
    <property type="molecule type" value="Genomic_DNA"/>
</dbReference>
<dbReference type="InterPro" id="IPR027417">
    <property type="entry name" value="P-loop_NTPase"/>
</dbReference>